<gene>
    <name evidence="2" type="ORF">JR347_03740</name>
</gene>
<proteinExistence type="predicted"/>
<evidence type="ECO:0000256" key="1">
    <source>
        <dbReference type="SAM" id="SignalP"/>
    </source>
</evidence>
<dbReference type="RefSeq" id="WP_205722710.1">
    <property type="nucleotide sequence ID" value="NZ_CP070608.1"/>
</dbReference>
<reference evidence="2" key="1">
    <citation type="submission" date="2021-02" db="EMBL/GenBank/DDBJ databases">
        <title>Fulvivirga sp. S481 isolated from sea water.</title>
        <authorList>
            <person name="Bae S.S."/>
            <person name="Baek K."/>
        </authorList>
    </citation>
    <scope>NUCLEOTIDE SEQUENCE</scope>
    <source>
        <strain evidence="2">S481</strain>
    </source>
</reference>
<dbReference type="EMBL" id="CP070608">
    <property type="protein sequence ID" value="QSE98202.1"/>
    <property type="molecule type" value="Genomic_DNA"/>
</dbReference>
<organism evidence="2 3">
    <name type="scientific">Fulvivirga lutea</name>
    <dbReference type="NCBI Taxonomy" id="2810512"/>
    <lineage>
        <taxon>Bacteria</taxon>
        <taxon>Pseudomonadati</taxon>
        <taxon>Bacteroidota</taxon>
        <taxon>Cytophagia</taxon>
        <taxon>Cytophagales</taxon>
        <taxon>Fulvivirgaceae</taxon>
        <taxon>Fulvivirga</taxon>
    </lineage>
</organism>
<evidence type="ECO:0000313" key="2">
    <source>
        <dbReference type="EMBL" id="QSE98202.1"/>
    </source>
</evidence>
<dbReference type="InterPro" id="IPR018550">
    <property type="entry name" value="Lipid-A_deacylase-rel"/>
</dbReference>
<protein>
    <submittedName>
        <fullName evidence="2">Acyloxyacyl hydrolase</fullName>
    </submittedName>
</protein>
<dbReference type="Pfam" id="PF09411">
    <property type="entry name" value="PagL"/>
    <property type="match status" value="1"/>
</dbReference>
<feature type="signal peptide" evidence="1">
    <location>
        <begin position="1"/>
        <end position="20"/>
    </location>
</feature>
<dbReference type="GO" id="GO:0016787">
    <property type="term" value="F:hydrolase activity"/>
    <property type="evidence" value="ECO:0007669"/>
    <property type="project" value="UniProtKB-KW"/>
</dbReference>
<dbReference type="Gene3D" id="2.40.160.20">
    <property type="match status" value="1"/>
</dbReference>
<name>A0A975A261_9BACT</name>
<keyword evidence="1" id="KW-0732">Signal</keyword>
<feature type="chain" id="PRO_5037007910" evidence="1">
    <location>
        <begin position="21"/>
        <end position="365"/>
    </location>
</feature>
<sequence length="365" mass="42122">MKRLLTLIFLLLASYFYTHGQSQWSYGVNPYYGAVLKYKKNMKQLEYTNLHGVELYAAMLTEGSKYWHKLYNYPQWGIAASYFNYNVPGELGEVGSLTTYLDMTAGKKKHKWRLNIGTGIVYSTGRFDSLTNEENKAISSKISYVLRGTIHKEFQLSENYFFNVNIAFRHYSNGKLNMPNNGMNYPIVGVGLRYVPKPFKQKDIEWEAKELDRKVHYSVRGSMSWREVWQEDIKHKAYSLSVYGSKQVSKYNTILVGVDAFNYDQLSVDRANVVYREKEAIPSEQELNNGTGQVAVTVGTELWISKVSVVVQGGIYVYKPQEFYSGWYQRYGIKYNFNKHLFSQISLKSHGRTADMVEFGLGVTL</sequence>
<dbReference type="KEGG" id="fuv:JR347_03740"/>
<keyword evidence="2" id="KW-0378">Hydrolase</keyword>
<keyword evidence="3" id="KW-1185">Reference proteome</keyword>
<evidence type="ECO:0000313" key="3">
    <source>
        <dbReference type="Proteomes" id="UP000662783"/>
    </source>
</evidence>
<dbReference type="AlphaFoldDB" id="A0A975A261"/>
<dbReference type="Proteomes" id="UP000662783">
    <property type="component" value="Chromosome"/>
</dbReference>
<accession>A0A975A261</accession>